<dbReference type="AlphaFoldDB" id="A0A0S4QW96"/>
<gene>
    <name evidence="1" type="ORF">Ga0074812_124105</name>
</gene>
<protein>
    <submittedName>
        <fullName evidence="1">Uncharacterized protein</fullName>
    </submittedName>
</protein>
<name>A0A0S4QW96_9ACTN</name>
<sequence length="85" mass="8838">MVNNFNPAAPAPTEGSLTWTCSTASLNPCPSATAVETPNTLVLTFTVNDFAVDEYNIQVMYDPGPTANYPAAVGSLYFGTTNSGG</sequence>
<dbReference type="EMBL" id="FAOZ01000024">
    <property type="protein sequence ID" value="CUU59080.1"/>
    <property type="molecule type" value="Genomic_DNA"/>
</dbReference>
<keyword evidence="2" id="KW-1185">Reference proteome</keyword>
<dbReference type="Proteomes" id="UP000198802">
    <property type="component" value="Unassembled WGS sequence"/>
</dbReference>
<dbReference type="RefSeq" id="WP_091283025.1">
    <property type="nucleotide sequence ID" value="NZ_FAOZ01000024.1"/>
</dbReference>
<evidence type="ECO:0000313" key="2">
    <source>
        <dbReference type="Proteomes" id="UP000198802"/>
    </source>
</evidence>
<reference evidence="2" key="1">
    <citation type="submission" date="2015-11" db="EMBL/GenBank/DDBJ databases">
        <authorList>
            <person name="Varghese N."/>
        </authorList>
    </citation>
    <scope>NUCLEOTIDE SEQUENCE [LARGE SCALE GENOMIC DNA]</scope>
    <source>
        <strain evidence="2">DSM 45899</strain>
    </source>
</reference>
<organism evidence="1 2">
    <name type="scientific">Parafrankia irregularis</name>
    <dbReference type="NCBI Taxonomy" id="795642"/>
    <lineage>
        <taxon>Bacteria</taxon>
        <taxon>Bacillati</taxon>
        <taxon>Actinomycetota</taxon>
        <taxon>Actinomycetes</taxon>
        <taxon>Frankiales</taxon>
        <taxon>Frankiaceae</taxon>
        <taxon>Parafrankia</taxon>
    </lineage>
</organism>
<evidence type="ECO:0000313" key="1">
    <source>
        <dbReference type="EMBL" id="CUU59080.1"/>
    </source>
</evidence>
<accession>A0A0S4QW96</accession>
<proteinExistence type="predicted"/>